<keyword evidence="4" id="KW-1185">Reference proteome</keyword>
<dbReference type="EMBL" id="AP027142">
    <property type="protein sequence ID" value="BDV32834.1"/>
    <property type="molecule type" value="Genomic_DNA"/>
</dbReference>
<evidence type="ECO:0000259" key="2">
    <source>
        <dbReference type="Pfam" id="PF01323"/>
    </source>
</evidence>
<evidence type="ECO:0000256" key="1">
    <source>
        <dbReference type="SAM" id="Phobius"/>
    </source>
</evidence>
<keyword evidence="1" id="KW-0812">Transmembrane</keyword>
<feature type="transmembrane region" description="Helical" evidence="1">
    <location>
        <begin position="190"/>
        <end position="212"/>
    </location>
</feature>
<reference evidence="3 4" key="1">
    <citation type="journal article" date="2023" name="Int. J. Syst. Evol. Microbiol.">
        <title>Methylocystis iwaonis sp. nov., a type II methane-oxidizing bacterium from surface soil of a rice paddy field in Japan, and emended description of the genus Methylocystis (ex Whittenbury et al. 1970) Bowman et al. 1993.</title>
        <authorList>
            <person name="Kaise H."/>
            <person name="Sawadogo J.B."/>
            <person name="Alam M.S."/>
            <person name="Ueno C."/>
            <person name="Dianou D."/>
            <person name="Shinjo R."/>
            <person name="Asakawa S."/>
        </authorList>
    </citation>
    <scope>NUCLEOTIDE SEQUENCE [LARGE SCALE GENOMIC DNA]</scope>
    <source>
        <strain evidence="3 4">SS37A-Re</strain>
    </source>
</reference>
<keyword evidence="1" id="KW-0472">Membrane</keyword>
<keyword evidence="1" id="KW-1133">Transmembrane helix</keyword>
<dbReference type="SUPFAM" id="SSF52833">
    <property type="entry name" value="Thioredoxin-like"/>
    <property type="match status" value="1"/>
</dbReference>
<dbReference type="Gene3D" id="3.40.30.10">
    <property type="entry name" value="Glutaredoxin"/>
    <property type="match status" value="1"/>
</dbReference>
<dbReference type="InterPro" id="IPR001853">
    <property type="entry name" value="DSBA-like_thioredoxin_dom"/>
</dbReference>
<organism evidence="3 4">
    <name type="scientific">Methylocystis iwaonis</name>
    <dbReference type="NCBI Taxonomy" id="2885079"/>
    <lineage>
        <taxon>Bacteria</taxon>
        <taxon>Pseudomonadati</taxon>
        <taxon>Pseudomonadota</taxon>
        <taxon>Alphaproteobacteria</taxon>
        <taxon>Hyphomicrobiales</taxon>
        <taxon>Methylocystaceae</taxon>
        <taxon>Methylocystis</taxon>
    </lineage>
</organism>
<accession>A0ABM8E4B2</accession>
<evidence type="ECO:0000313" key="3">
    <source>
        <dbReference type="EMBL" id="BDV32834.1"/>
    </source>
</evidence>
<dbReference type="RefSeq" id="WP_281930061.1">
    <property type="nucleotide sequence ID" value="NZ_AP027142.1"/>
</dbReference>
<feature type="domain" description="DSBA-like thioredoxin" evidence="2">
    <location>
        <begin position="78"/>
        <end position="218"/>
    </location>
</feature>
<dbReference type="InterPro" id="IPR036249">
    <property type="entry name" value="Thioredoxin-like_sf"/>
</dbReference>
<dbReference type="Pfam" id="PF01323">
    <property type="entry name" value="DSBA"/>
    <property type="match status" value="1"/>
</dbReference>
<name>A0ABM8E4B2_9HYPH</name>
<protein>
    <recommendedName>
        <fullName evidence="2">DSBA-like thioredoxin domain-containing protein</fullName>
    </recommendedName>
</protein>
<gene>
    <name evidence="3" type="ORF">SS37A_03630</name>
</gene>
<evidence type="ECO:0000313" key="4">
    <source>
        <dbReference type="Proteomes" id="UP001317629"/>
    </source>
</evidence>
<dbReference type="Proteomes" id="UP001317629">
    <property type="component" value="Chromosome"/>
</dbReference>
<sequence length="237" mass="25293">MKFDRPSAQLTRRAALGALGAAPFLAVSPLRAQDNSAFPLRGETGEPMQNFRIPSELDPASLPGILWEGRRDGDVILYEFFDYNCVFCRKAARELASIAASDRNLRVGLINNAILSIGSVQAAKVQQSVLRLYGPAKANEFHLKMYAARGGANGPSALAIVRAMGLDAGKVEESADSETVSDVVKKQTRLAAALGLAMTPAFIIAGTAILGWPGAKPLREIIANARKCDQPVCEKKG</sequence>
<proteinExistence type="predicted"/>